<dbReference type="Proteomes" id="UP000054826">
    <property type="component" value="Unassembled WGS sequence"/>
</dbReference>
<accession>A0A0V1G742</accession>
<sequence length="48" mass="5550">MYKSPLPRHCPLTLYAKGAFPPDMFRRISIPLYFVPSNKLQSILSRPT</sequence>
<keyword evidence="3" id="KW-1185">Reference proteome</keyword>
<dbReference type="EMBL" id="JYDS01006966">
    <property type="protein sequence ID" value="KRY80814.1"/>
    <property type="molecule type" value="Genomic_DNA"/>
</dbReference>
<gene>
    <name evidence="1" type="ORF">T4B_7997</name>
    <name evidence="2" type="ORF">T4C_11427</name>
</gene>
<evidence type="ECO:0000313" key="3">
    <source>
        <dbReference type="Proteomes" id="UP000054805"/>
    </source>
</evidence>
<reference evidence="3 4" key="1">
    <citation type="submission" date="2015-01" db="EMBL/GenBank/DDBJ databases">
        <title>Evolution of Trichinella species and genotypes.</title>
        <authorList>
            <person name="Korhonen P.K."/>
            <person name="Edoardo P."/>
            <person name="Giuseppe L.R."/>
            <person name="Gasser R.B."/>
        </authorList>
    </citation>
    <scope>NUCLEOTIDE SEQUENCE [LARGE SCALE GENOMIC DNA]</scope>
    <source>
        <strain evidence="2">ISS176</strain>
        <strain evidence="1">ISS588</strain>
    </source>
</reference>
<dbReference type="Proteomes" id="UP000054805">
    <property type="component" value="Unassembled WGS sequence"/>
</dbReference>
<dbReference type="AlphaFoldDB" id="A0A0V1G742"/>
<evidence type="ECO:0000313" key="2">
    <source>
        <dbReference type="EMBL" id="KRY94017.1"/>
    </source>
</evidence>
<organism evidence="2 4">
    <name type="scientific">Trichinella pseudospiralis</name>
    <name type="common">Parasitic roundworm</name>
    <dbReference type="NCBI Taxonomy" id="6337"/>
    <lineage>
        <taxon>Eukaryota</taxon>
        <taxon>Metazoa</taxon>
        <taxon>Ecdysozoa</taxon>
        <taxon>Nematoda</taxon>
        <taxon>Enoplea</taxon>
        <taxon>Dorylaimia</taxon>
        <taxon>Trichinellida</taxon>
        <taxon>Trichinellidae</taxon>
        <taxon>Trichinella</taxon>
    </lineage>
</organism>
<evidence type="ECO:0000313" key="1">
    <source>
        <dbReference type="EMBL" id="KRY80814.1"/>
    </source>
</evidence>
<name>A0A0V1G742_TRIPS</name>
<feature type="non-terminal residue" evidence="2">
    <location>
        <position position="48"/>
    </location>
</feature>
<protein>
    <submittedName>
        <fullName evidence="2">Uncharacterized protein</fullName>
    </submittedName>
</protein>
<evidence type="ECO:0000313" key="4">
    <source>
        <dbReference type="Proteomes" id="UP000054826"/>
    </source>
</evidence>
<proteinExistence type="predicted"/>
<dbReference type="EMBL" id="JYDV01006373">
    <property type="protein sequence ID" value="KRY94017.1"/>
    <property type="molecule type" value="Genomic_DNA"/>
</dbReference>
<comment type="caution">
    <text evidence="2">The sequence shown here is derived from an EMBL/GenBank/DDBJ whole genome shotgun (WGS) entry which is preliminary data.</text>
</comment>